<evidence type="ECO:0000256" key="1">
    <source>
        <dbReference type="ARBA" id="ARBA00022676"/>
    </source>
</evidence>
<evidence type="ECO:0000259" key="4">
    <source>
        <dbReference type="SMART" id="SM00941"/>
    </source>
</evidence>
<dbReference type="GO" id="GO:0016763">
    <property type="term" value="F:pentosyltransferase activity"/>
    <property type="evidence" value="ECO:0007669"/>
    <property type="project" value="InterPro"/>
</dbReference>
<dbReference type="InterPro" id="IPR035902">
    <property type="entry name" value="Nuc_phospho_transferase"/>
</dbReference>
<dbReference type="Proteomes" id="UP000199451">
    <property type="component" value="Unassembled WGS sequence"/>
</dbReference>
<dbReference type="Pfam" id="PF02885">
    <property type="entry name" value="Glycos_trans_3N"/>
    <property type="match status" value="1"/>
</dbReference>
<dbReference type="GO" id="GO:0004645">
    <property type="term" value="F:1,4-alpha-oligoglucan phosphorylase activity"/>
    <property type="evidence" value="ECO:0007669"/>
    <property type="project" value="InterPro"/>
</dbReference>
<dbReference type="PROSITE" id="PS00647">
    <property type="entry name" value="THYMID_PHOSPHORYLASE"/>
    <property type="match status" value="1"/>
</dbReference>
<organism evidence="5 6">
    <name type="scientific">Halogranum gelatinilyticum</name>
    <dbReference type="NCBI Taxonomy" id="660521"/>
    <lineage>
        <taxon>Archaea</taxon>
        <taxon>Methanobacteriati</taxon>
        <taxon>Methanobacteriota</taxon>
        <taxon>Stenosarchaea group</taxon>
        <taxon>Halobacteria</taxon>
        <taxon>Halobacteriales</taxon>
        <taxon>Haloferacaceae</taxon>
    </lineage>
</organism>
<dbReference type="SUPFAM" id="SSF47648">
    <property type="entry name" value="Nucleoside phosphorylase/phosphoribosyltransferase N-terminal domain"/>
    <property type="match status" value="1"/>
</dbReference>
<keyword evidence="6" id="KW-1185">Reference proteome</keyword>
<dbReference type="Gene3D" id="3.90.1170.30">
    <property type="entry name" value="Pyrimidine nucleoside phosphorylase-like, C-terminal domain"/>
    <property type="match status" value="1"/>
</dbReference>
<reference evidence="6" key="1">
    <citation type="submission" date="2016-10" db="EMBL/GenBank/DDBJ databases">
        <authorList>
            <person name="Varghese N."/>
            <person name="Submissions S."/>
        </authorList>
    </citation>
    <scope>NUCLEOTIDE SEQUENCE [LARGE SCALE GENOMIC DNA]</scope>
    <source>
        <strain evidence="6">CGMCC 1.10119</strain>
    </source>
</reference>
<evidence type="ECO:0000256" key="2">
    <source>
        <dbReference type="ARBA" id="ARBA00022679"/>
    </source>
</evidence>
<dbReference type="InterPro" id="IPR000312">
    <property type="entry name" value="Glycosyl_Trfase_fam3"/>
</dbReference>
<dbReference type="InterPro" id="IPR000053">
    <property type="entry name" value="Thymidine/pyrmidine_PPase"/>
</dbReference>
<dbReference type="PANTHER" id="PTHR10515">
    <property type="entry name" value="THYMIDINE PHOSPHORYLASE"/>
    <property type="match status" value="1"/>
</dbReference>
<dbReference type="Gene3D" id="1.20.970.50">
    <property type="match status" value="1"/>
</dbReference>
<dbReference type="RefSeq" id="WP_089695098.1">
    <property type="nucleotide sequence ID" value="NZ_FNHL01000001.1"/>
</dbReference>
<dbReference type="OrthoDB" id="9827at2157"/>
<dbReference type="InterPro" id="IPR017713">
    <property type="entry name" value="AMP_phosphorylase"/>
</dbReference>
<dbReference type="EMBL" id="FNHL01000001">
    <property type="protein sequence ID" value="SDM20110.1"/>
    <property type="molecule type" value="Genomic_DNA"/>
</dbReference>
<dbReference type="NCBIfam" id="TIGR03327">
    <property type="entry name" value="AMP_phos"/>
    <property type="match status" value="1"/>
</dbReference>
<dbReference type="AlphaFoldDB" id="A0A1G9RAH9"/>
<dbReference type="PANTHER" id="PTHR10515:SF0">
    <property type="entry name" value="THYMIDINE PHOSPHORYLASE"/>
    <property type="match status" value="1"/>
</dbReference>
<dbReference type="PIRSF" id="PIRSF000478">
    <property type="entry name" value="TP_PyNP"/>
    <property type="match status" value="1"/>
</dbReference>
<dbReference type="SMART" id="SM00941">
    <property type="entry name" value="PYNP_C"/>
    <property type="match status" value="1"/>
</dbReference>
<feature type="domain" description="Pyrimidine nucleoside phosphorylase C-terminal" evidence="4">
    <location>
        <begin position="413"/>
        <end position="480"/>
    </location>
</feature>
<evidence type="ECO:0000256" key="3">
    <source>
        <dbReference type="NCBIfam" id="TIGR03327"/>
    </source>
</evidence>
<dbReference type="InterPro" id="IPR017459">
    <property type="entry name" value="Glycosyl_Trfase_fam3_N_dom"/>
</dbReference>
<evidence type="ECO:0000313" key="5">
    <source>
        <dbReference type="EMBL" id="SDM20110.1"/>
    </source>
</evidence>
<dbReference type="SUPFAM" id="SSF54680">
    <property type="entry name" value="Pyrimidine nucleoside phosphorylase C-terminal domain"/>
    <property type="match status" value="1"/>
</dbReference>
<keyword evidence="2" id="KW-0808">Transferase</keyword>
<dbReference type="STRING" id="660521.SAMN04487949_1252"/>
<protein>
    <recommendedName>
        <fullName evidence="3">AMP phosphorylase</fullName>
        <ecNumber evidence="3">2.4.2.57</ecNumber>
    </recommendedName>
</protein>
<dbReference type="Pfam" id="PF07831">
    <property type="entry name" value="PYNP_C"/>
    <property type="match status" value="1"/>
</dbReference>
<dbReference type="InterPro" id="IPR036320">
    <property type="entry name" value="Glycosyl_Trfase_fam3_N_dom_sf"/>
</dbReference>
<dbReference type="SUPFAM" id="SSF52418">
    <property type="entry name" value="Nucleoside phosphorylase/phosphoribosyltransferase catalytic domain"/>
    <property type="match status" value="1"/>
</dbReference>
<dbReference type="InterPro" id="IPR013466">
    <property type="entry name" value="Thymidine/AMP_Pase"/>
</dbReference>
<dbReference type="Gene3D" id="2.40.40.20">
    <property type="match status" value="1"/>
</dbReference>
<dbReference type="GO" id="GO:0006206">
    <property type="term" value="P:pyrimidine nucleobase metabolic process"/>
    <property type="evidence" value="ECO:0007669"/>
    <property type="project" value="InterPro"/>
</dbReference>
<evidence type="ECO:0000313" key="6">
    <source>
        <dbReference type="Proteomes" id="UP000199451"/>
    </source>
</evidence>
<dbReference type="GO" id="GO:0005829">
    <property type="term" value="C:cytosol"/>
    <property type="evidence" value="ECO:0007669"/>
    <property type="project" value="TreeGrafter"/>
</dbReference>
<dbReference type="InterPro" id="IPR017872">
    <property type="entry name" value="Pyrmidine_PPase_CS"/>
</dbReference>
<dbReference type="InterPro" id="IPR013102">
    <property type="entry name" value="PYNP_C"/>
</dbReference>
<dbReference type="Gene3D" id="3.40.1030.10">
    <property type="entry name" value="Nucleoside phosphorylase/phosphoribosyltransferase catalytic domain"/>
    <property type="match status" value="1"/>
</dbReference>
<dbReference type="NCBIfam" id="TIGR02645">
    <property type="entry name" value="ARCH_P_rylase"/>
    <property type="match status" value="1"/>
</dbReference>
<dbReference type="InterPro" id="IPR036566">
    <property type="entry name" value="PYNP-like_C_sf"/>
</dbReference>
<accession>A0A1G9RAH9</accession>
<proteinExistence type="predicted"/>
<sequence length="492" mass="52523">MKLAAQYIDIGSRAPTVLLNTVDAAELGVHPLDRIQIEYDSRTAIGIVEFTDELVEPGTLGVTRRLGYVTGDVDVIPAPQPNAVHYIKKKLDDIELDKHELHRIVLDIKQDRLSDVELGAYVTGTYTNGLSLEETMYLAECMAEVGDAIQWDDAVVADKHSIGGVAGNRVTPIIVPIVAAAGIKIPKTSSRAVTSPAGTADTMEVLCDVEFSLDEIKEIVTETNGCLVWGGSVNLSPVDDKIIRAETPLSIDPPGQIIASVLSKKKSAGSTHIVIDVPYGEGAKVESLAAARELAEDFKRVGDHLGMHIECTITRGSQPIGRGIGPVLEARDVLDTLAGNGPEELRLKSLRLADILLESCGCGGEAAEILDSGRALATFRDILAAQGGDPDVTVDDLVPGRHELPVAADRAGVVTHVDNRLVSDIARRAGAPRDKAAGMVLHCRVGDEIVPGDPLFTVHAESAEKLTDAERLVDKSEAVRVRSRDEALVERV</sequence>
<dbReference type="Pfam" id="PF00591">
    <property type="entry name" value="Glycos_transf_3"/>
    <property type="match status" value="1"/>
</dbReference>
<keyword evidence="1" id="KW-0328">Glycosyltransferase</keyword>
<dbReference type="GO" id="GO:0046125">
    <property type="term" value="P:pyrimidine deoxyribonucleoside metabolic process"/>
    <property type="evidence" value="ECO:0007669"/>
    <property type="project" value="InterPro"/>
</dbReference>
<name>A0A1G9RAH9_9EURY</name>
<gene>
    <name evidence="5" type="ORF">SAMN04487949_1252</name>
</gene>
<dbReference type="EC" id="2.4.2.57" evidence="3"/>
<dbReference type="NCBIfam" id="NF003338">
    <property type="entry name" value="PRK04350.1"/>
    <property type="match status" value="1"/>
</dbReference>